<proteinExistence type="predicted"/>
<name>A0A382EFL6_9ZZZZ</name>
<dbReference type="SUPFAM" id="SSF53448">
    <property type="entry name" value="Nucleotide-diphospho-sugar transferases"/>
    <property type="match status" value="1"/>
</dbReference>
<evidence type="ECO:0000313" key="3">
    <source>
        <dbReference type="EMBL" id="SVB49169.1"/>
    </source>
</evidence>
<evidence type="ECO:0008006" key="4">
    <source>
        <dbReference type="Google" id="ProtNLM"/>
    </source>
</evidence>
<sequence>MVEVAEEPLLLRLLNQLDKLPTEEAILVVGFKADIIKDEVGNSYGNLTITYVENEEWETTNNVVSLALATDLLGKDFLLLEGDLFFADGVLDRLLGHNQMAVDRFRDGMDGTVVTTASDNLVEKFYLKTTPNRPEDISKLYKTVNAYSFSLDSFFDKVLPQLNRLLQKGERNVYYEQAIADAVDGGSLTLKCVKFDGSEWCEIDTAEDLQQAWVKFGE</sequence>
<keyword evidence="2" id="KW-0548">Nucleotidyltransferase</keyword>
<protein>
    <recommendedName>
        <fullName evidence="4">MobA-like NTP transferase domain-containing protein</fullName>
    </recommendedName>
</protein>
<evidence type="ECO:0000256" key="2">
    <source>
        <dbReference type="ARBA" id="ARBA00022695"/>
    </source>
</evidence>
<dbReference type="EMBL" id="UINC01044136">
    <property type="protein sequence ID" value="SVB49169.1"/>
    <property type="molecule type" value="Genomic_DNA"/>
</dbReference>
<evidence type="ECO:0000256" key="1">
    <source>
        <dbReference type="ARBA" id="ARBA00022679"/>
    </source>
</evidence>
<dbReference type="InterPro" id="IPR050065">
    <property type="entry name" value="GlmU-like"/>
</dbReference>
<dbReference type="Gene3D" id="3.90.550.10">
    <property type="entry name" value="Spore Coat Polysaccharide Biosynthesis Protein SpsA, Chain A"/>
    <property type="match status" value="1"/>
</dbReference>
<dbReference type="PANTHER" id="PTHR43584">
    <property type="entry name" value="NUCLEOTIDYL TRANSFERASE"/>
    <property type="match status" value="1"/>
</dbReference>
<organism evidence="3">
    <name type="scientific">marine metagenome</name>
    <dbReference type="NCBI Taxonomy" id="408172"/>
    <lineage>
        <taxon>unclassified sequences</taxon>
        <taxon>metagenomes</taxon>
        <taxon>ecological metagenomes</taxon>
    </lineage>
</organism>
<dbReference type="InterPro" id="IPR029044">
    <property type="entry name" value="Nucleotide-diphossugar_trans"/>
</dbReference>
<dbReference type="PANTHER" id="PTHR43584:SF8">
    <property type="entry name" value="N-ACETYLMURAMATE ALPHA-1-PHOSPHATE URIDYLYLTRANSFERASE"/>
    <property type="match status" value="1"/>
</dbReference>
<gene>
    <name evidence="3" type="ORF">METZ01_LOCUS202023</name>
</gene>
<reference evidence="3" key="1">
    <citation type="submission" date="2018-05" db="EMBL/GenBank/DDBJ databases">
        <authorList>
            <person name="Lanie J.A."/>
            <person name="Ng W.-L."/>
            <person name="Kazmierczak K.M."/>
            <person name="Andrzejewski T.M."/>
            <person name="Davidsen T.M."/>
            <person name="Wayne K.J."/>
            <person name="Tettelin H."/>
            <person name="Glass J.I."/>
            <person name="Rusch D."/>
            <person name="Podicherti R."/>
            <person name="Tsui H.-C.T."/>
            <person name="Winkler M.E."/>
        </authorList>
    </citation>
    <scope>NUCLEOTIDE SEQUENCE</scope>
</reference>
<dbReference type="AlphaFoldDB" id="A0A382EFL6"/>
<accession>A0A382EFL6</accession>
<dbReference type="GO" id="GO:0016779">
    <property type="term" value="F:nucleotidyltransferase activity"/>
    <property type="evidence" value="ECO:0007669"/>
    <property type="project" value="UniProtKB-KW"/>
</dbReference>
<keyword evidence="1" id="KW-0808">Transferase</keyword>